<dbReference type="GO" id="GO:0007034">
    <property type="term" value="P:vacuolar transport"/>
    <property type="evidence" value="ECO:0007669"/>
    <property type="project" value="InterPro"/>
</dbReference>
<dbReference type="AlphaFoldDB" id="A0A3B5PPI0"/>
<reference evidence="3" key="1">
    <citation type="submission" date="2012-01" db="EMBL/GenBank/DDBJ databases">
        <authorList>
            <person name="Walter R."/>
            <person name="Schartl M."/>
            <person name="Warren W."/>
        </authorList>
    </citation>
    <scope>NUCLEOTIDE SEQUENCE [LARGE SCALE GENOMIC DNA]</scope>
    <source>
        <strain evidence="3">JP 163 A</strain>
    </source>
</reference>
<proteinExistence type="inferred from homology"/>
<dbReference type="GeneTree" id="ENSGT00950000182832"/>
<dbReference type="Ensembl" id="ENSXMAT00000040738.1">
    <property type="protein sequence ID" value="ENSXMAP00000020670.1"/>
    <property type="gene ID" value="ENSXMAG00000004812.2"/>
</dbReference>
<comment type="similarity">
    <text evidence="1">Belongs to the SNF7 family.</text>
</comment>
<accession>A0A3B5PPI0</accession>
<sequence length="229" mass="24910">MPNMEKHLFNLKIAAKELQHNSKKCDKEEKAEKAKAKKAIQKGNTEAARIHAENAIRQKHQSINLLRTSARVDAVASRVQTAVTMNQVTKSMSAVFKSMDATLKSMNLEKISALMNQFERHFETLDVQTVLMEDTMGSTSTLTTPQNEVDTLLREMADEAGLDLSVALPPGQTSPVASTVASAEQLCATFGGNRSVNRARRLSSSGFSKDPVISNPVGTFSGFSPANTQ</sequence>
<dbReference type="STRING" id="8083.ENSXMAP00000020670"/>
<dbReference type="Pfam" id="PF03357">
    <property type="entry name" value="Snf7"/>
    <property type="match status" value="1"/>
</dbReference>
<reference evidence="2" key="3">
    <citation type="submission" date="2025-08" db="UniProtKB">
        <authorList>
            <consortium name="Ensembl"/>
        </authorList>
    </citation>
    <scope>IDENTIFICATION</scope>
    <source>
        <strain evidence="2">JP 163 A</strain>
    </source>
</reference>
<dbReference type="InterPro" id="IPR005024">
    <property type="entry name" value="Snf7_fam"/>
</dbReference>
<evidence type="ECO:0000313" key="3">
    <source>
        <dbReference type="Proteomes" id="UP000002852"/>
    </source>
</evidence>
<reference evidence="3" key="2">
    <citation type="journal article" date="2013" name="Nat. Genet.">
        <title>The genome of the platyfish, Xiphophorus maculatus, provides insights into evolutionary adaptation and several complex traits.</title>
        <authorList>
            <person name="Schartl M."/>
            <person name="Walter R.B."/>
            <person name="Shen Y."/>
            <person name="Garcia T."/>
            <person name="Catchen J."/>
            <person name="Amores A."/>
            <person name="Braasch I."/>
            <person name="Chalopin D."/>
            <person name="Volff J.N."/>
            <person name="Lesch K.P."/>
            <person name="Bisazza A."/>
            <person name="Minx P."/>
            <person name="Hillier L."/>
            <person name="Wilson R.K."/>
            <person name="Fuerstenberg S."/>
            <person name="Boore J."/>
            <person name="Searle S."/>
            <person name="Postlethwait J.H."/>
            <person name="Warren W.C."/>
        </authorList>
    </citation>
    <scope>NUCLEOTIDE SEQUENCE [LARGE SCALE GENOMIC DNA]</scope>
    <source>
        <strain evidence="3">JP 163 A</strain>
    </source>
</reference>
<dbReference type="Gene3D" id="6.10.140.1230">
    <property type="match status" value="1"/>
</dbReference>
<keyword evidence="3" id="KW-1185">Reference proteome</keyword>
<evidence type="ECO:0000313" key="2">
    <source>
        <dbReference type="Ensembl" id="ENSXMAP00000020670.1"/>
    </source>
</evidence>
<name>A0A3B5PPI0_XIPMA</name>
<evidence type="ECO:0000256" key="1">
    <source>
        <dbReference type="ARBA" id="ARBA00006190"/>
    </source>
</evidence>
<dbReference type="InParanoid" id="A0A3B5PPI0"/>
<dbReference type="PANTHER" id="PTHR10476">
    <property type="entry name" value="CHARGED MULTIVESICULAR BODY PROTEIN"/>
    <property type="match status" value="1"/>
</dbReference>
<reference evidence="2" key="4">
    <citation type="submission" date="2025-09" db="UniProtKB">
        <authorList>
            <consortium name="Ensembl"/>
        </authorList>
    </citation>
    <scope>IDENTIFICATION</scope>
    <source>
        <strain evidence="2">JP 163 A</strain>
    </source>
</reference>
<dbReference type="Proteomes" id="UP000002852">
    <property type="component" value="Unassembled WGS sequence"/>
</dbReference>
<dbReference type="OMA" id="MMIPLIQ"/>
<organism evidence="2 3">
    <name type="scientific">Xiphophorus maculatus</name>
    <name type="common">Southern platyfish</name>
    <name type="synonym">Platypoecilus maculatus</name>
    <dbReference type="NCBI Taxonomy" id="8083"/>
    <lineage>
        <taxon>Eukaryota</taxon>
        <taxon>Metazoa</taxon>
        <taxon>Chordata</taxon>
        <taxon>Craniata</taxon>
        <taxon>Vertebrata</taxon>
        <taxon>Euteleostomi</taxon>
        <taxon>Actinopterygii</taxon>
        <taxon>Neopterygii</taxon>
        <taxon>Teleostei</taxon>
        <taxon>Neoteleostei</taxon>
        <taxon>Acanthomorphata</taxon>
        <taxon>Ovalentaria</taxon>
        <taxon>Atherinomorphae</taxon>
        <taxon>Cyprinodontiformes</taxon>
        <taxon>Poeciliidae</taxon>
        <taxon>Poeciliinae</taxon>
        <taxon>Xiphophorus</taxon>
    </lineage>
</organism>
<protein>
    <submittedName>
        <fullName evidence="2">Charged multivesicular body protein 1B</fullName>
    </submittedName>
</protein>